<dbReference type="PANTHER" id="PTHR33711:SF10">
    <property type="entry name" value="INTRADIOL RING-CLEAVAGE DIOXYGENASES DOMAIN-CONTAINING PROTEIN"/>
    <property type="match status" value="1"/>
</dbReference>
<dbReference type="PANTHER" id="PTHR33711">
    <property type="entry name" value="DIOXYGENASE, PUTATIVE (AFU_ORTHOLOGUE AFUA_2G02910)-RELATED"/>
    <property type="match status" value="1"/>
</dbReference>
<dbReference type="Gene3D" id="2.60.130.10">
    <property type="entry name" value="Aromatic compound dioxygenase"/>
    <property type="match status" value="1"/>
</dbReference>
<evidence type="ECO:0000256" key="1">
    <source>
        <dbReference type="ARBA" id="ARBA00007825"/>
    </source>
</evidence>
<evidence type="ECO:0000256" key="3">
    <source>
        <dbReference type="ARBA" id="ARBA00023002"/>
    </source>
</evidence>
<reference evidence="6 7" key="1">
    <citation type="submission" date="2020-12" db="EMBL/GenBank/DDBJ databases">
        <title>Chryseobacterium endoalhailicus sp. nov., isolated from seed of leguminous plant.</title>
        <authorList>
            <person name="Zhang X."/>
        </authorList>
    </citation>
    <scope>NUCLEOTIDE SEQUENCE [LARGE SCALE GENOMIC DNA]</scope>
    <source>
        <strain evidence="6 7">L7</strain>
    </source>
</reference>
<evidence type="ECO:0000256" key="4">
    <source>
        <dbReference type="SAM" id="SignalP"/>
    </source>
</evidence>
<keyword evidence="3" id="KW-0560">Oxidoreductase</keyword>
<protein>
    <submittedName>
        <fullName evidence="6">Intradiol ring-cleavage dioxygenase</fullName>
    </submittedName>
</protein>
<feature type="domain" description="Intradiol ring-cleavage dioxygenases" evidence="5">
    <location>
        <begin position="62"/>
        <end position="173"/>
    </location>
</feature>
<dbReference type="PROSITE" id="PS51257">
    <property type="entry name" value="PROKAR_LIPOPROTEIN"/>
    <property type="match status" value="1"/>
</dbReference>
<dbReference type="InterPro" id="IPR015889">
    <property type="entry name" value="Intradiol_dOase_core"/>
</dbReference>
<feature type="signal peptide" evidence="4">
    <location>
        <begin position="1"/>
        <end position="22"/>
    </location>
</feature>
<keyword evidence="7" id="KW-1185">Reference proteome</keyword>
<comment type="caution">
    <text evidence="6">The sequence shown here is derived from an EMBL/GenBank/DDBJ whole genome shotgun (WGS) entry which is preliminary data.</text>
</comment>
<dbReference type="CDD" id="cd00421">
    <property type="entry name" value="intradiol_dioxygenase"/>
    <property type="match status" value="1"/>
</dbReference>
<sequence>MKTLIVYIIMLIPCLGFVSCNGQTSEKEVNTKMVGGGCDGCEIMYVGMPKEIRSEDTSPGWNEKGQKLIVSGTVFQRNGKTPAPNVIIYYWQTDNNGYYSPKKGMDKRAERHGHIRGWVKTDAAGKYTIKTIRPAPYPDQTLPAHIHLSVKEPDVANEYYTDEINFEDDQLLIPYFKKYPQENRGGSGIVNPLTKGNIQITKHNIILGLNIPGYPKK</sequence>
<dbReference type="InterPro" id="IPR050770">
    <property type="entry name" value="Intradiol_RC_Dioxygenase"/>
</dbReference>
<keyword evidence="2 6" id="KW-0223">Dioxygenase</keyword>
<keyword evidence="4" id="KW-0732">Signal</keyword>
<dbReference type="Proteomes" id="UP000661696">
    <property type="component" value="Unassembled WGS sequence"/>
</dbReference>
<accession>A0ABS1QC43</accession>
<comment type="similarity">
    <text evidence="1">Belongs to the intradiol ring-cleavage dioxygenase family.</text>
</comment>
<organism evidence="6 7">
    <name type="scientific">Chryseobacterium endalhagicum</name>
    <dbReference type="NCBI Taxonomy" id="2797638"/>
    <lineage>
        <taxon>Bacteria</taxon>
        <taxon>Pseudomonadati</taxon>
        <taxon>Bacteroidota</taxon>
        <taxon>Flavobacteriia</taxon>
        <taxon>Flavobacteriales</taxon>
        <taxon>Weeksellaceae</taxon>
        <taxon>Chryseobacterium group</taxon>
        <taxon>Chryseobacterium</taxon>
    </lineage>
</organism>
<dbReference type="InterPro" id="IPR000627">
    <property type="entry name" value="Intradiol_dOase_C"/>
</dbReference>
<evidence type="ECO:0000313" key="7">
    <source>
        <dbReference type="Proteomes" id="UP000661696"/>
    </source>
</evidence>
<proteinExistence type="inferred from homology"/>
<dbReference type="SUPFAM" id="SSF49482">
    <property type="entry name" value="Aromatic compound dioxygenase"/>
    <property type="match status" value="1"/>
</dbReference>
<dbReference type="Pfam" id="PF00775">
    <property type="entry name" value="Dioxygenase_C"/>
    <property type="match status" value="1"/>
</dbReference>
<feature type="chain" id="PRO_5046620557" evidence="4">
    <location>
        <begin position="23"/>
        <end position="217"/>
    </location>
</feature>
<dbReference type="EMBL" id="JAELVM010000001">
    <property type="protein sequence ID" value="MBL1219463.1"/>
    <property type="molecule type" value="Genomic_DNA"/>
</dbReference>
<dbReference type="RefSeq" id="WP_202088690.1">
    <property type="nucleotide sequence ID" value="NZ_JAELVM010000001.1"/>
</dbReference>
<evidence type="ECO:0000259" key="5">
    <source>
        <dbReference type="Pfam" id="PF00775"/>
    </source>
</evidence>
<evidence type="ECO:0000256" key="2">
    <source>
        <dbReference type="ARBA" id="ARBA00022964"/>
    </source>
</evidence>
<gene>
    <name evidence="6" type="ORF">JET18_01360</name>
</gene>
<name>A0ABS1QC43_9FLAO</name>
<evidence type="ECO:0000313" key="6">
    <source>
        <dbReference type="EMBL" id="MBL1219463.1"/>
    </source>
</evidence>
<dbReference type="GO" id="GO:0051213">
    <property type="term" value="F:dioxygenase activity"/>
    <property type="evidence" value="ECO:0007669"/>
    <property type="project" value="UniProtKB-KW"/>
</dbReference>